<evidence type="ECO:0008006" key="4">
    <source>
        <dbReference type="Google" id="ProtNLM"/>
    </source>
</evidence>
<organism evidence="2 3">
    <name type="scientific">Candidatus Litorirhabdus singularis</name>
    <dbReference type="NCBI Taxonomy" id="2518993"/>
    <lineage>
        <taxon>Bacteria</taxon>
        <taxon>Pseudomonadati</taxon>
        <taxon>Pseudomonadota</taxon>
        <taxon>Gammaproteobacteria</taxon>
        <taxon>Cellvibrionales</taxon>
        <taxon>Halieaceae</taxon>
        <taxon>Candidatus Litorirhabdus</taxon>
    </lineage>
</organism>
<keyword evidence="1" id="KW-0812">Transmembrane</keyword>
<feature type="transmembrane region" description="Helical" evidence="1">
    <location>
        <begin position="175"/>
        <end position="194"/>
    </location>
</feature>
<sequence>MQTWGRVTVICLLSLLIPIIPFIAVGEMPGERWLSAADSSATQFAAAGMLLLAGDILLPVPSSIVGTLLGARLGWLPSLLWIWCGLMIGHCLGYGIGRLWPQRFSQSLPERPTGVLLFLSRPVPVLAEAMTFMAGASRVPFRVFLPPCLLGNGCYAMALALIGEYQLAQQLAGPGLVLPMLLPVLCWLLWRYFIGSEGTWHHS</sequence>
<comment type="caution">
    <text evidence="2">The sequence shown here is derived from an EMBL/GenBank/DDBJ whole genome shotgun (WGS) entry which is preliminary data.</text>
</comment>
<dbReference type="Proteomes" id="UP001143362">
    <property type="component" value="Unassembled WGS sequence"/>
</dbReference>
<keyword evidence="1" id="KW-0472">Membrane</keyword>
<reference evidence="2" key="1">
    <citation type="submission" date="2019-02" db="EMBL/GenBank/DDBJ databases">
        <authorList>
            <person name="Li S.-H."/>
        </authorList>
    </citation>
    <scope>NUCLEOTIDE SEQUENCE</scope>
    <source>
        <strain evidence="2">IMCC14734</strain>
    </source>
</reference>
<keyword evidence="3" id="KW-1185">Reference proteome</keyword>
<name>A0ABT3TEW9_9GAMM</name>
<dbReference type="RefSeq" id="WP_279244303.1">
    <property type="nucleotide sequence ID" value="NZ_SHNN01000001.1"/>
</dbReference>
<feature type="transmembrane region" description="Helical" evidence="1">
    <location>
        <begin position="7"/>
        <end position="24"/>
    </location>
</feature>
<feature type="transmembrane region" description="Helical" evidence="1">
    <location>
        <begin position="44"/>
        <end position="71"/>
    </location>
</feature>
<keyword evidence="1" id="KW-1133">Transmembrane helix</keyword>
<feature type="transmembrane region" description="Helical" evidence="1">
    <location>
        <begin position="78"/>
        <end position="96"/>
    </location>
</feature>
<proteinExistence type="predicted"/>
<evidence type="ECO:0000256" key="1">
    <source>
        <dbReference type="SAM" id="Phobius"/>
    </source>
</evidence>
<evidence type="ECO:0000313" key="3">
    <source>
        <dbReference type="Proteomes" id="UP001143362"/>
    </source>
</evidence>
<feature type="transmembrane region" description="Helical" evidence="1">
    <location>
        <begin position="143"/>
        <end position="163"/>
    </location>
</feature>
<protein>
    <recommendedName>
        <fullName evidence="4">DedA family protein</fullName>
    </recommendedName>
</protein>
<gene>
    <name evidence="2" type="ORF">EYC98_05510</name>
</gene>
<accession>A0ABT3TEW9</accession>
<dbReference type="EMBL" id="SHNN01000001">
    <property type="protein sequence ID" value="MCX2980326.1"/>
    <property type="molecule type" value="Genomic_DNA"/>
</dbReference>
<evidence type="ECO:0000313" key="2">
    <source>
        <dbReference type="EMBL" id="MCX2980326.1"/>
    </source>
</evidence>